<evidence type="ECO:0000256" key="6">
    <source>
        <dbReference type="ARBA" id="ARBA00022692"/>
    </source>
</evidence>
<dbReference type="PANTHER" id="PTHR45453:SF2">
    <property type="entry name" value="HISTIDINE KINASE"/>
    <property type="match status" value="1"/>
</dbReference>
<feature type="transmembrane region" description="Helical" evidence="11">
    <location>
        <begin position="36"/>
        <end position="60"/>
    </location>
</feature>
<evidence type="ECO:0000313" key="13">
    <source>
        <dbReference type="EMBL" id="QHQ62414.1"/>
    </source>
</evidence>
<dbReference type="GO" id="GO:0005886">
    <property type="term" value="C:plasma membrane"/>
    <property type="evidence" value="ECO:0007669"/>
    <property type="project" value="UniProtKB-SubCell"/>
</dbReference>
<dbReference type="GO" id="GO:0016036">
    <property type="term" value="P:cellular response to phosphate starvation"/>
    <property type="evidence" value="ECO:0007669"/>
    <property type="project" value="TreeGrafter"/>
</dbReference>
<feature type="transmembrane region" description="Helical" evidence="11">
    <location>
        <begin position="12"/>
        <end position="30"/>
    </location>
</feature>
<name>A0A6P1TN38_9FIRM</name>
<dbReference type="InterPro" id="IPR036890">
    <property type="entry name" value="HATPase_C_sf"/>
</dbReference>
<accession>A0A6P1TN38</accession>
<keyword evidence="8 11" id="KW-1133">Transmembrane helix</keyword>
<keyword evidence="14" id="KW-1185">Reference proteome</keyword>
<comment type="subcellular location">
    <subcellularLocation>
        <location evidence="2">Cell membrane</location>
        <topology evidence="2">Multi-pass membrane protein</topology>
    </subcellularLocation>
</comment>
<evidence type="ECO:0000256" key="10">
    <source>
        <dbReference type="ARBA" id="ARBA00023136"/>
    </source>
</evidence>
<keyword evidence="7 13" id="KW-0418">Kinase</keyword>
<evidence type="ECO:0000256" key="1">
    <source>
        <dbReference type="ARBA" id="ARBA00000085"/>
    </source>
</evidence>
<dbReference type="Pfam" id="PF02518">
    <property type="entry name" value="HATPase_c"/>
    <property type="match status" value="1"/>
</dbReference>
<keyword evidence="9" id="KW-0902">Two-component regulatory system</keyword>
<evidence type="ECO:0000256" key="11">
    <source>
        <dbReference type="SAM" id="Phobius"/>
    </source>
</evidence>
<dbReference type="PANTHER" id="PTHR45453">
    <property type="entry name" value="PHOSPHATE REGULON SENSOR PROTEIN PHOR"/>
    <property type="match status" value="1"/>
</dbReference>
<dbReference type="GO" id="GO:0000155">
    <property type="term" value="F:phosphorelay sensor kinase activity"/>
    <property type="evidence" value="ECO:0007669"/>
    <property type="project" value="TreeGrafter"/>
</dbReference>
<feature type="domain" description="Histidine kinase" evidence="12">
    <location>
        <begin position="122"/>
        <end position="322"/>
    </location>
</feature>
<evidence type="ECO:0000256" key="3">
    <source>
        <dbReference type="ARBA" id="ARBA00012438"/>
    </source>
</evidence>
<evidence type="ECO:0000259" key="12">
    <source>
        <dbReference type="PROSITE" id="PS50109"/>
    </source>
</evidence>
<organism evidence="13 14">
    <name type="scientific">Anaerocolumna sedimenticola</name>
    <dbReference type="NCBI Taxonomy" id="2696063"/>
    <lineage>
        <taxon>Bacteria</taxon>
        <taxon>Bacillati</taxon>
        <taxon>Bacillota</taxon>
        <taxon>Clostridia</taxon>
        <taxon>Lachnospirales</taxon>
        <taxon>Lachnospiraceae</taxon>
        <taxon>Anaerocolumna</taxon>
    </lineage>
</organism>
<evidence type="ECO:0000256" key="7">
    <source>
        <dbReference type="ARBA" id="ARBA00022777"/>
    </source>
</evidence>
<keyword evidence="10 11" id="KW-0472">Membrane</keyword>
<dbReference type="AlphaFoldDB" id="A0A6P1TN38"/>
<evidence type="ECO:0000256" key="2">
    <source>
        <dbReference type="ARBA" id="ARBA00004651"/>
    </source>
</evidence>
<dbReference type="Proteomes" id="UP000464314">
    <property type="component" value="Chromosome"/>
</dbReference>
<sequence length="326" mass="38269">MIKDYIKYRTAYFVFYFIVILLFPFVQFLQRLPMESIFYSCFIVTFLFVLWVILDGYYFYQKEKKIRSVPDNLSSDIQELPEPADSIEADYQKIIEALYELLNRNIQSMERSHSDQIEYYTMWVHQIKTPISVIRLALQSRETVDNLIIDQELFKIEQYVEMALQYIKMNQLSSDLVIRKYDLKPIVNSSVKKYASLFIYKKLSIDIGNIEHTVLTDSKWLSFIIEQLLSNAVKYTNKGGIKIYWKENNLVIEDSGIGIYKEDMERIFEKGYTGFNGRLDKKASGIGLYLVKKVADALAVKVRIESEVSVGTKAFLTFPKEDLNYE</sequence>
<dbReference type="Gene3D" id="3.30.565.10">
    <property type="entry name" value="Histidine kinase-like ATPase, C-terminal domain"/>
    <property type="match status" value="1"/>
</dbReference>
<keyword evidence="4" id="KW-1003">Cell membrane</keyword>
<dbReference type="SUPFAM" id="SSF55874">
    <property type="entry name" value="ATPase domain of HSP90 chaperone/DNA topoisomerase II/histidine kinase"/>
    <property type="match status" value="1"/>
</dbReference>
<dbReference type="KEGG" id="anr:Ana3638_17840"/>
<keyword evidence="5" id="KW-0808">Transferase</keyword>
<evidence type="ECO:0000256" key="8">
    <source>
        <dbReference type="ARBA" id="ARBA00022989"/>
    </source>
</evidence>
<dbReference type="SMART" id="SM00387">
    <property type="entry name" value="HATPase_c"/>
    <property type="match status" value="1"/>
</dbReference>
<dbReference type="EMBL" id="CP048000">
    <property type="protein sequence ID" value="QHQ62414.1"/>
    <property type="molecule type" value="Genomic_DNA"/>
</dbReference>
<comment type="catalytic activity">
    <reaction evidence="1">
        <text>ATP + protein L-histidine = ADP + protein N-phospho-L-histidine.</text>
        <dbReference type="EC" id="2.7.13.3"/>
    </reaction>
</comment>
<dbReference type="PROSITE" id="PS50109">
    <property type="entry name" value="HIS_KIN"/>
    <property type="match status" value="1"/>
</dbReference>
<dbReference type="InterPro" id="IPR003594">
    <property type="entry name" value="HATPase_dom"/>
</dbReference>
<dbReference type="EC" id="2.7.13.3" evidence="3"/>
<evidence type="ECO:0000256" key="4">
    <source>
        <dbReference type="ARBA" id="ARBA00022475"/>
    </source>
</evidence>
<reference evidence="13 14" key="1">
    <citation type="submission" date="2020-01" db="EMBL/GenBank/DDBJ databases">
        <title>Genome analysis of Anaerocolumna sp. CBA3638.</title>
        <authorList>
            <person name="Kim J."/>
            <person name="Roh S.W."/>
        </authorList>
    </citation>
    <scope>NUCLEOTIDE SEQUENCE [LARGE SCALE GENOMIC DNA]</scope>
    <source>
        <strain evidence="13 14">CBA3638</strain>
    </source>
</reference>
<evidence type="ECO:0000256" key="9">
    <source>
        <dbReference type="ARBA" id="ARBA00023012"/>
    </source>
</evidence>
<evidence type="ECO:0000313" key="14">
    <source>
        <dbReference type="Proteomes" id="UP000464314"/>
    </source>
</evidence>
<proteinExistence type="predicted"/>
<dbReference type="InterPro" id="IPR050351">
    <property type="entry name" value="BphY/WalK/GraS-like"/>
</dbReference>
<dbReference type="GO" id="GO:0004721">
    <property type="term" value="F:phosphoprotein phosphatase activity"/>
    <property type="evidence" value="ECO:0007669"/>
    <property type="project" value="TreeGrafter"/>
</dbReference>
<protein>
    <recommendedName>
        <fullName evidence="3">histidine kinase</fullName>
        <ecNumber evidence="3">2.7.13.3</ecNumber>
    </recommendedName>
</protein>
<dbReference type="InterPro" id="IPR005467">
    <property type="entry name" value="His_kinase_dom"/>
</dbReference>
<evidence type="ECO:0000256" key="5">
    <source>
        <dbReference type="ARBA" id="ARBA00022679"/>
    </source>
</evidence>
<gene>
    <name evidence="13" type="ORF">Ana3638_17840</name>
</gene>
<keyword evidence="6 11" id="KW-0812">Transmembrane</keyword>
<dbReference type="RefSeq" id="WP_161839238.1">
    <property type="nucleotide sequence ID" value="NZ_CP048000.1"/>
</dbReference>